<evidence type="ECO:0000256" key="1">
    <source>
        <dbReference type="SAM" id="Phobius"/>
    </source>
</evidence>
<accession>A0A4R2C7Z8</accession>
<evidence type="ECO:0000313" key="2">
    <source>
        <dbReference type="EMBL" id="TCN36511.1"/>
    </source>
</evidence>
<name>A0A4R2C7Z8_9HYPH</name>
<proteinExistence type="predicted"/>
<dbReference type="Proteomes" id="UP000295043">
    <property type="component" value="Unassembled WGS sequence"/>
</dbReference>
<evidence type="ECO:0008006" key="4">
    <source>
        <dbReference type="Google" id="ProtNLM"/>
    </source>
</evidence>
<protein>
    <recommendedName>
        <fullName evidence="4">Transmembrane protein</fullName>
    </recommendedName>
</protein>
<comment type="caution">
    <text evidence="2">The sequence shown here is derived from an EMBL/GenBank/DDBJ whole genome shotgun (WGS) entry which is preliminary data.</text>
</comment>
<dbReference type="EMBL" id="SLVU01000001">
    <property type="protein sequence ID" value="TCN36511.1"/>
    <property type="molecule type" value="Genomic_DNA"/>
</dbReference>
<organism evidence="2 3">
    <name type="scientific">Sinorhizobium americanum</name>
    <dbReference type="NCBI Taxonomy" id="194963"/>
    <lineage>
        <taxon>Bacteria</taxon>
        <taxon>Pseudomonadati</taxon>
        <taxon>Pseudomonadota</taxon>
        <taxon>Alphaproteobacteria</taxon>
        <taxon>Hyphomicrobiales</taxon>
        <taxon>Rhizobiaceae</taxon>
        <taxon>Sinorhizobium/Ensifer group</taxon>
        <taxon>Sinorhizobium</taxon>
    </lineage>
</organism>
<reference evidence="2 3" key="1">
    <citation type="submission" date="2019-03" db="EMBL/GenBank/DDBJ databases">
        <title>Genomic Encyclopedia of Type Strains, Phase IV (KMG-V): Genome sequencing to study the core and pangenomes of soil and plant-associated prokaryotes.</title>
        <authorList>
            <person name="Whitman W."/>
        </authorList>
    </citation>
    <scope>NUCLEOTIDE SEQUENCE [LARGE SCALE GENOMIC DNA]</scope>
    <source>
        <strain evidence="2 3">23C40</strain>
    </source>
</reference>
<sequence>MRSREKRRLSPLMALYMVLALDLLIVGLYMSGAL</sequence>
<feature type="transmembrane region" description="Helical" evidence="1">
    <location>
        <begin position="12"/>
        <end position="31"/>
    </location>
</feature>
<gene>
    <name evidence="2" type="ORF">EV184_101504</name>
</gene>
<evidence type="ECO:0000313" key="3">
    <source>
        <dbReference type="Proteomes" id="UP000295043"/>
    </source>
</evidence>
<keyword evidence="1" id="KW-0472">Membrane</keyword>
<dbReference type="AlphaFoldDB" id="A0A4R2C7Z8"/>
<keyword evidence="1" id="KW-0812">Transmembrane</keyword>
<keyword evidence="1" id="KW-1133">Transmembrane helix</keyword>